<sequence>MEIILTVFSGIIIIGFLLGFSILMKPSFKSNTNKYLGFTVLTICMLLVKLILPEFDYFRTHQKLNIICNIEWILLAPVFLFLFSIKSIDNKLSSYKELKLLYLPFIFSLLLNTIDCLERDFRLFTFKSAAILRLRHNLFMFESKLIYIYIAFLMLWLFFILKNSPSKQANKAIRNLHLVLSLIIIFWIMVDFIRGIFPHEINKYYGLVLLIAGSFSLFWISYTIIYKYKMLHQASEINKILRNQEASVANTEPSVSTQTIFEKFEALFKEEHIYRNPNITRESVAQQLDISAGYLSQVITTNSDDNFSSIINQYRITEVKKMLCDATFDKYSIEAIGLEAGYSSKTTFYKAFKNSTNMTPKTYKEKYG</sequence>
<feature type="transmembrane region" description="Helical" evidence="4">
    <location>
        <begin position="146"/>
        <end position="164"/>
    </location>
</feature>
<keyword evidence="4" id="KW-1133">Transmembrane helix</keyword>
<feature type="transmembrane region" description="Helical" evidence="4">
    <location>
        <begin position="6"/>
        <end position="23"/>
    </location>
</feature>
<dbReference type="eggNOG" id="COG2207">
    <property type="taxonomic scope" value="Bacteria"/>
</dbReference>
<feature type="transmembrane region" description="Helical" evidence="4">
    <location>
        <begin position="35"/>
        <end position="52"/>
    </location>
</feature>
<accession>A0A1G7EP05</accession>
<reference evidence="7" key="1">
    <citation type="submission" date="2016-10" db="EMBL/GenBank/DDBJ databases">
        <authorList>
            <person name="Varghese N."/>
            <person name="Submissions S."/>
        </authorList>
    </citation>
    <scope>NUCLEOTIDE SEQUENCE [LARGE SCALE GENOMIC DNA]</scope>
    <source>
        <strain evidence="7">DSM 24729</strain>
    </source>
</reference>
<protein>
    <submittedName>
        <fullName evidence="6">Helix-turn-helix domain-containing protein</fullName>
    </submittedName>
</protein>
<dbReference type="Proteomes" id="UP000182114">
    <property type="component" value="Unassembled WGS sequence"/>
</dbReference>
<organism evidence="6 7">
    <name type="scientific">Cellulophaga baltica</name>
    <dbReference type="NCBI Taxonomy" id="76594"/>
    <lineage>
        <taxon>Bacteria</taxon>
        <taxon>Pseudomonadati</taxon>
        <taxon>Bacteroidota</taxon>
        <taxon>Flavobacteriia</taxon>
        <taxon>Flavobacteriales</taxon>
        <taxon>Flavobacteriaceae</taxon>
        <taxon>Cellulophaga</taxon>
    </lineage>
</organism>
<feature type="transmembrane region" description="Helical" evidence="4">
    <location>
        <begin position="97"/>
        <end position="114"/>
    </location>
</feature>
<dbReference type="RefSeq" id="WP_074537638.1">
    <property type="nucleotide sequence ID" value="NZ_FNBD01000002.1"/>
</dbReference>
<dbReference type="InterPro" id="IPR018062">
    <property type="entry name" value="HTH_AraC-typ_CS"/>
</dbReference>
<evidence type="ECO:0000259" key="5">
    <source>
        <dbReference type="PROSITE" id="PS01124"/>
    </source>
</evidence>
<dbReference type="InterPro" id="IPR018060">
    <property type="entry name" value="HTH_AraC"/>
</dbReference>
<keyword evidence="7" id="KW-1185">Reference proteome</keyword>
<name>A0A1G7EP05_9FLAO</name>
<feature type="transmembrane region" description="Helical" evidence="4">
    <location>
        <begin position="203"/>
        <end position="225"/>
    </location>
</feature>
<dbReference type="InterPro" id="IPR009057">
    <property type="entry name" value="Homeodomain-like_sf"/>
</dbReference>
<evidence type="ECO:0000256" key="2">
    <source>
        <dbReference type="ARBA" id="ARBA00023125"/>
    </source>
</evidence>
<keyword evidence="3" id="KW-0804">Transcription</keyword>
<keyword evidence="2" id="KW-0238">DNA-binding</keyword>
<feature type="transmembrane region" description="Helical" evidence="4">
    <location>
        <begin position="64"/>
        <end position="85"/>
    </location>
</feature>
<dbReference type="SUPFAM" id="SSF46689">
    <property type="entry name" value="Homeodomain-like"/>
    <property type="match status" value="1"/>
</dbReference>
<proteinExistence type="predicted"/>
<dbReference type="Pfam" id="PF12833">
    <property type="entry name" value="HTH_18"/>
    <property type="match status" value="1"/>
</dbReference>
<keyword evidence="4" id="KW-0812">Transmembrane</keyword>
<evidence type="ECO:0000313" key="7">
    <source>
        <dbReference type="Proteomes" id="UP000182114"/>
    </source>
</evidence>
<gene>
    <name evidence="6" type="ORF">SAMN04487992_102432</name>
</gene>
<keyword evidence="1" id="KW-0805">Transcription regulation</keyword>
<evidence type="ECO:0000256" key="4">
    <source>
        <dbReference type="SAM" id="Phobius"/>
    </source>
</evidence>
<dbReference type="EMBL" id="FNBD01000002">
    <property type="protein sequence ID" value="SDE65450.1"/>
    <property type="molecule type" value="Genomic_DNA"/>
</dbReference>
<evidence type="ECO:0000256" key="3">
    <source>
        <dbReference type="ARBA" id="ARBA00023163"/>
    </source>
</evidence>
<dbReference type="Gene3D" id="1.10.10.60">
    <property type="entry name" value="Homeodomain-like"/>
    <property type="match status" value="2"/>
</dbReference>
<dbReference type="AlphaFoldDB" id="A0A1G7EP05"/>
<dbReference type="PANTHER" id="PTHR43280:SF29">
    <property type="entry name" value="ARAC-FAMILY TRANSCRIPTIONAL REGULATOR"/>
    <property type="match status" value="1"/>
</dbReference>
<dbReference type="SMART" id="SM00342">
    <property type="entry name" value="HTH_ARAC"/>
    <property type="match status" value="1"/>
</dbReference>
<dbReference type="GO" id="GO:0043565">
    <property type="term" value="F:sequence-specific DNA binding"/>
    <property type="evidence" value="ECO:0007669"/>
    <property type="project" value="InterPro"/>
</dbReference>
<dbReference type="PROSITE" id="PS01124">
    <property type="entry name" value="HTH_ARAC_FAMILY_2"/>
    <property type="match status" value="1"/>
</dbReference>
<dbReference type="PROSITE" id="PS00041">
    <property type="entry name" value="HTH_ARAC_FAMILY_1"/>
    <property type="match status" value="1"/>
</dbReference>
<feature type="transmembrane region" description="Helical" evidence="4">
    <location>
        <begin position="176"/>
        <end position="197"/>
    </location>
</feature>
<feature type="domain" description="HTH araC/xylS-type" evidence="5">
    <location>
        <begin position="270"/>
        <end position="366"/>
    </location>
</feature>
<dbReference type="GO" id="GO:0003700">
    <property type="term" value="F:DNA-binding transcription factor activity"/>
    <property type="evidence" value="ECO:0007669"/>
    <property type="project" value="InterPro"/>
</dbReference>
<evidence type="ECO:0000256" key="1">
    <source>
        <dbReference type="ARBA" id="ARBA00023015"/>
    </source>
</evidence>
<keyword evidence="4" id="KW-0472">Membrane</keyword>
<evidence type="ECO:0000313" key="6">
    <source>
        <dbReference type="EMBL" id="SDE65450.1"/>
    </source>
</evidence>
<dbReference type="PANTHER" id="PTHR43280">
    <property type="entry name" value="ARAC-FAMILY TRANSCRIPTIONAL REGULATOR"/>
    <property type="match status" value="1"/>
</dbReference>